<keyword evidence="3" id="KW-1185">Reference proteome</keyword>
<evidence type="ECO:0000313" key="2">
    <source>
        <dbReference type="EMBL" id="KAF8480087.1"/>
    </source>
</evidence>
<accession>A0A9P5MVS7</accession>
<dbReference type="OrthoDB" id="2367075at2759"/>
<organism evidence="2 3">
    <name type="scientific">Russula ochroleuca</name>
    <dbReference type="NCBI Taxonomy" id="152965"/>
    <lineage>
        <taxon>Eukaryota</taxon>
        <taxon>Fungi</taxon>
        <taxon>Dikarya</taxon>
        <taxon>Basidiomycota</taxon>
        <taxon>Agaricomycotina</taxon>
        <taxon>Agaricomycetes</taxon>
        <taxon>Russulales</taxon>
        <taxon>Russulaceae</taxon>
        <taxon>Russula</taxon>
    </lineage>
</organism>
<comment type="caution">
    <text evidence="2">The sequence shown here is derived from an EMBL/GenBank/DDBJ whole genome shotgun (WGS) entry which is preliminary data.</text>
</comment>
<dbReference type="CDD" id="cd18186">
    <property type="entry name" value="BTB_POZ_ZBTB_KLHL-like"/>
    <property type="match status" value="1"/>
</dbReference>
<dbReference type="AlphaFoldDB" id="A0A9P5MVS7"/>
<dbReference type="Gene3D" id="3.30.710.10">
    <property type="entry name" value="Potassium Channel Kv1.1, Chain A"/>
    <property type="match status" value="1"/>
</dbReference>
<dbReference type="PROSITE" id="PS50097">
    <property type="entry name" value="BTB"/>
    <property type="match status" value="1"/>
</dbReference>
<name>A0A9P5MVS7_9AGAM</name>
<protein>
    <recommendedName>
        <fullName evidence="1">BTB domain-containing protein</fullName>
    </recommendedName>
</protein>
<dbReference type="InterPro" id="IPR011333">
    <property type="entry name" value="SKP1/BTB/POZ_sf"/>
</dbReference>
<reference evidence="2" key="2">
    <citation type="journal article" date="2020" name="Nat. Commun.">
        <title>Large-scale genome sequencing of mycorrhizal fungi provides insights into the early evolution of symbiotic traits.</title>
        <authorList>
            <person name="Miyauchi S."/>
            <person name="Kiss E."/>
            <person name="Kuo A."/>
            <person name="Drula E."/>
            <person name="Kohler A."/>
            <person name="Sanchez-Garcia M."/>
            <person name="Morin E."/>
            <person name="Andreopoulos B."/>
            <person name="Barry K.W."/>
            <person name="Bonito G."/>
            <person name="Buee M."/>
            <person name="Carver A."/>
            <person name="Chen C."/>
            <person name="Cichocki N."/>
            <person name="Clum A."/>
            <person name="Culley D."/>
            <person name="Crous P.W."/>
            <person name="Fauchery L."/>
            <person name="Girlanda M."/>
            <person name="Hayes R.D."/>
            <person name="Keri Z."/>
            <person name="LaButti K."/>
            <person name="Lipzen A."/>
            <person name="Lombard V."/>
            <person name="Magnuson J."/>
            <person name="Maillard F."/>
            <person name="Murat C."/>
            <person name="Nolan M."/>
            <person name="Ohm R.A."/>
            <person name="Pangilinan J."/>
            <person name="Pereira M.F."/>
            <person name="Perotto S."/>
            <person name="Peter M."/>
            <person name="Pfister S."/>
            <person name="Riley R."/>
            <person name="Sitrit Y."/>
            <person name="Stielow J.B."/>
            <person name="Szollosi G."/>
            <person name="Zifcakova L."/>
            <person name="Stursova M."/>
            <person name="Spatafora J.W."/>
            <person name="Tedersoo L."/>
            <person name="Vaario L.M."/>
            <person name="Yamada A."/>
            <person name="Yan M."/>
            <person name="Wang P."/>
            <person name="Xu J."/>
            <person name="Bruns T."/>
            <person name="Baldrian P."/>
            <person name="Vilgalys R."/>
            <person name="Dunand C."/>
            <person name="Henrissat B."/>
            <person name="Grigoriev I.V."/>
            <person name="Hibbett D."/>
            <person name="Nagy L.G."/>
            <person name="Martin F.M."/>
        </authorList>
    </citation>
    <scope>NUCLEOTIDE SEQUENCE</scope>
    <source>
        <strain evidence="2">Prilba</strain>
    </source>
</reference>
<dbReference type="SUPFAM" id="SSF54695">
    <property type="entry name" value="POZ domain"/>
    <property type="match status" value="1"/>
</dbReference>
<sequence>MEMFIQQEVSRPFHFEDSQVVLEVEGQTYKIHRYFLTRESEFFKDLFSLPPPGDSAGVEGSDDNPIKVPGTPTNEFENILRFFYFGMHDDYTPSLTDWIALLSISTRLMFERVRERAIKEITARLNQVDPFELIGLAVKYDVEQWLKPAYRRIVTRNNLITHQEALMVPFPMAVMLMRAREQYWKDHGYNQYQYPQPVDGTVWPRGSPDPILDSEIRVMELTCVKTEPDTGSVSATVDDDEGFGLFD</sequence>
<dbReference type="Proteomes" id="UP000759537">
    <property type="component" value="Unassembled WGS sequence"/>
</dbReference>
<proteinExistence type="predicted"/>
<reference evidence="2" key="1">
    <citation type="submission" date="2019-10" db="EMBL/GenBank/DDBJ databases">
        <authorList>
            <consortium name="DOE Joint Genome Institute"/>
            <person name="Kuo A."/>
            <person name="Miyauchi S."/>
            <person name="Kiss E."/>
            <person name="Drula E."/>
            <person name="Kohler A."/>
            <person name="Sanchez-Garcia M."/>
            <person name="Andreopoulos B."/>
            <person name="Barry K.W."/>
            <person name="Bonito G."/>
            <person name="Buee M."/>
            <person name="Carver A."/>
            <person name="Chen C."/>
            <person name="Cichocki N."/>
            <person name="Clum A."/>
            <person name="Culley D."/>
            <person name="Crous P.W."/>
            <person name="Fauchery L."/>
            <person name="Girlanda M."/>
            <person name="Hayes R."/>
            <person name="Keri Z."/>
            <person name="LaButti K."/>
            <person name="Lipzen A."/>
            <person name="Lombard V."/>
            <person name="Magnuson J."/>
            <person name="Maillard F."/>
            <person name="Morin E."/>
            <person name="Murat C."/>
            <person name="Nolan M."/>
            <person name="Ohm R."/>
            <person name="Pangilinan J."/>
            <person name="Pereira M."/>
            <person name="Perotto S."/>
            <person name="Peter M."/>
            <person name="Riley R."/>
            <person name="Sitrit Y."/>
            <person name="Stielow B."/>
            <person name="Szollosi G."/>
            <person name="Zifcakova L."/>
            <person name="Stursova M."/>
            <person name="Spatafora J.W."/>
            <person name="Tedersoo L."/>
            <person name="Vaario L.-M."/>
            <person name="Yamada A."/>
            <person name="Yan M."/>
            <person name="Wang P."/>
            <person name="Xu J."/>
            <person name="Bruns T."/>
            <person name="Baldrian P."/>
            <person name="Vilgalys R."/>
            <person name="Henrissat B."/>
            <person name="Grigoriev I.V."/>
            <person name="Hibbett D."/>
            <person name="Nagy L.G."/>
            <person name="Martin F.M."/>
        </authorList>
    </citation>
    <scope>NUCLEOTIDE SEQUENCE</scope>
    <source>
        <strain evidence="2">Prilba</strain>
    </source>
</reference>
<feature type="domain" description="BTB" evidence="1">
    <location>
        <begin position="18"/>
        <end position="86"/>
    </location>
</feature>
<dbReference type="InterPro" id="IPR000210">
    <property type="entry name" value="BTB/POZ_dom"/>
</dbReference>
<dbReference type="EMBL" id="WHVB01000008">
    <property type="protein sequence ID" value="KAF8480087.1"/>
    <property type="molecule type" value="Genomic_DNA"/>
</dbReference>
<dbReference type="Pfam" id="PF00651">
    <property type="entry name" value="BTB"/>
    <property type="match status" value="1"/>
</dbReference>
<evidence type="ECO:0000313" key="3">
    <source>
        <dbReference type="Proteomes" id="UP000759537"/>
    </source>
</evidence>
<gene>
    <name evidence="2" type="ORF">DFH94DRAFT_740230</name>
</gene>
<dbReference type="SMART" id="SM00225">
    <property type="entry name" value="BTB"/>
    <property type="match status" value="1"/>
</dbReference>
<evidence type="ECO:0000259" key="1">
    <source>
        <dbReference type="PROSITE" id="PS50097"/>
    </source>
</evidence>